<protein>
    <recommendedName>
        <fullName evidence="1">DUF3854 domain-containing protein</fullName>
    </recommendedName>
</protein>
<name>A0A3S1A734_9CYAN</name>
<dbReference type="InterPro" id="IPR024385">
    <property type="entry name" value="DUF3854"/>
</dbReference>
<dbReference type="InterPro" id="IPR027417">
    <property type="entry name" value="P-loop_NTPase"/>
</dbReference>
<organism evidence="2 3">
    <name type="scientific">Dulcicalothrix desertica PCC 7102</name>
    <dbReference type="NCBI Taxonomy" id="232991"/>
    <lineage>
        <taxon>Bacteria</taxon>
        <taxon>Bacillati</taxon>
        <taxon>Cyanobacteriota</taxon>
        <taxon>Cyanophyceae</taxon>
        <taxon>Nostocales</taxon>
        <taxon>Calotrichaceae</taxon>
        <taxon>Dulcicalothrix</taxon>
    </lineage>
</organism>
<reference evidence="2" key="2">
    <citation type="journal article" date="2019" name="Genome Biol. Evol.">
        <title>Day and night: Metabolic profiles and evolutionary relationships of six axenic non-marine cyanobacteria.</title>
        <authorList>
            <person name="Will S.E."/>
            <person name="Henke P."/>
            <person name="Boedeker C."/>
            <person name="Huang S."/>
            <person name="Brinkmann H."/>
            <person name="Rohde M."/>
            <person name="Jarek M."/>
            <person name="Friedl T."/>
            <person name="Seufert S."/>
            <person name="Schumacher M."/>
            <person name="Overmann J."/>
            <person name="Neumann-Schaal M."/>
            <person name="Petersen J."/>
        </authorList>
    </citation>
    <scope>NUCLEOTIDE SEQUENCE [LARGE SCALE GENOMIC DNA]</scope>
    <source>
        <strain evidence="2">PCC 7102</strain>
    </source>
</reference>
<dbReference type="NCBIfam" id="NF042913">
    <property type="entry name" value="CyRepA1"/>
    <property type="match status" value="1"/>
</dbReference>
<dbReference type="SUPFAM" id="SSF52540">
    <property type="entry name" value="P-loop containing nucleoside triphosphate hydrolases"/>
    <property type="match status" value="1"/>
</dbReference>
<keyword evidence="3" id="KW-1185">Reference proteome</keyword>
<gene>
    <name evidence="2" type="ORF">DSM106972_092070</name>
</gene>
<dbReference type="PANTHER" id="PTHR34985">
    <property type="entry name" value="SLR0554 PROTEIN"/>
    <property type="match status" value="1"/>
</dbReference>
<comment type="caution">
    <text evidence="2">The sequence shown here is derived from an EMBL/GenBank/DDBJ whole genome shotgun (WGS) entry which is preliminary data.</text>
</comment>
<dbReference type="OrthoDB" id="473036at2"/>
<dbReference type="Pfam" id="PF12965">
    <property type="entry name" value="DUF3854"/>
    <property type="match status" value="1"/>
</dbReference>
<dbReference type="InterPro" id="IPR049996">
    <property type="entry name" value="Slr7037-like"/>
</dbReference>
<dbReference type="AlphaFoldDB" id="A0A3S1A734"/>
<evidence type="ECO:0000313" key="2">
    <source>
        <dbReference type="EMBL" id="RUS94956.1"/>
    </source>
</evidence>
<dbReference type="PANTHER" id="PTHR34985:SF1">
    <property type="entry name" value="SLR0554 PROTEIN"/>
    <property type="match status" value="1"/>
</dbReference>
<proteinExistence type="predicted"/>
<reference evidence="2" key="1">
    <citation type="submission" date="2018-12" db="EMBL/GenBank/DDBJ databases">
        <authorList>
            <person name="Will S."/>
            <person name="Neumann-Schaal M."/>
            <person name="Henke P."/>
        </authorList>
    </citation>
    <scope>NUCLEOTIDE SEQUENCE</scope>
    <source>
        <strain evidence="2">PCC 7102</strain>
    </source>
</reference>
<evidence type="ECO:0000259" key="1">
    <source>
        <dbReference type="Pfam" id="PF12965"/>
    </source>
</evidence>
<dbReference type="EMBL" id="RSCL01000045">
    <property type="protein sequence ID" value="RUS94956.1"/>
    <property type="molecule type" value="Genomic_DNA"/>
</dbReference>
<dbReference type="Proteomes" id="UP000271624">
    <property type="component" value="Unassembled WGS sequence"/>
</dbReference>
<evidence type="ECO:0000313" key="3">
    <source>
        <dbReference type="Proteomes" id="UP000271624"/>
    </source>
</evidence>
<feature type="domain" description="DUF3854" evidence="1">
    <location>
        <begin position="182"/>
        <end position="307"/>
    </location>
</feature>
<sequence>MLAVSLENPVNQAFSVNPYITKAHFKEWTESGVDPEIIKLNVKSLVGDEVYQYLIPDPSSVTKRVHPDAQWRSIRARYGHLENGGWWVDGADPLNGYVINQWGSFKPDTPRNKHNGFKAVENKKIKYEHPFGVLMRAIFLNVPLHIWEKISKRYDVPLPPSIKRDVYSYSDSVDEYIPSISFWEWVQVNNIPVSIVEGAKKAGALLTAGYVAIALPGIFAGYRKSRILENGEISERALIPELQHFSTPGREINICFDYEDRPVQIRSMDAAINGLYFLLLEKGCDTRITCLPGKEKGVDDFIVAHGVGAYDKIHAALTYDQWIAWGLSRLTGVSVTINQEFLGAMRLPNGEKLVAIKSPKGTGKTELLISIVALRISLGLPTILITHRIQLGQSICGRIGLDYVAEINDGNRTYFGFGLCVDSLHPESQAQFNAQNWKDALVIVDECEQVFWHALTASTEIKKHRTEVIDQLGALFRNALTSNDGGVILLDADLSNLSIDFVLGLAEVDIKPWIVLNAWRPINGRLVISYEKATQMLAVLEDEIHAGKKVFVITQSQKAKSKFGTINLEARWRQLFPNLKILRIDSDSVREPGHPALGCISKLNQILTQYDIVICSPTIETGVSIDIQGHFASVWAFFQGVSPVNSACQAVARLRELVPLHVYAASRGLSFAGNQSTSYKSLISGQNKVFKFSLSLIGFDGNNYTINGTALTIWGNMGARVNAGMKDYNTSILAALELEGHTVIEAPEENLPSESTEKQIAGELKAMKENNYIDYCNQVSEQDIGEMTISEYEALLTKKAKTQQERYIEKKYELSLRYSVDVDADLVAADDEGFYPAIRLHYYLTVGRPFLLERDRKVVEKILAESSNRVFIPDFNRSTWIASVATLELLGIGAILSQTDRVFRGNDEDMQVLLSKALQYRSEIKDLLGITISKNATPIQVLRQIIKKLGLKLKAGGRDGAGDRQRFYTIKNPNDGRLEIFSKWLAKDEANDNAH</sequence>
<dbReference type="RefSeq" id="WP_127087149.1">
    <property type="nucleotide sequence ID" value="NZ_RSCL01000045.1"/>
</dbReference>
<accession>A0A3S1A734</accession>